<sequence length="145" mass="16043">MRHLCRAPRLRRIQSVAHHRHNDKSSYPTLSPKRRRCYLHSASVLLASSLLPAWRRSAVVPLLRSPSPPPRLLTPPRVAHAAVVPFRRRPDAAVVPFHRCPDAAAHTLPSSPSTAGAAVFPIGHTNRAMATHKIPHAWTTKAPSR</sequence>
<dbReference type="EMBL" id="CM000141">
    <property type="protein sequence ID" value="EEE60510.1"/>
    <property type="molecule type" value="Genomic_DNA"/>
</dbReference>
<protein>
    <submittedName>
        <fullName evidence="1">Uncharacterized protein</fullName>
    </submittedName>
</protein>
<name>B9FDP3_ORYSJ</name>
<reference evidence="1" key="2">
    <citation type="submission" date="2008-12" db="EMBL/GenBank/DDBJ databases">
        <title>Improved gene annotation of the rice (Oryza sativa) genomes.</title>
        <authorList>
            <person name="Wang J."/>
            <person name="Li R."/>
            <person name="Fan W."/>
            <person name="Huang Q."/>
            <person name="Zhang J."/>
            <person name="Zhou Y."/>
            <person name="Hu Y."/>
            <person name="Zi S."/>
            <person name="Li J."/>
            <person name="Ni P."/>
            <person name="Zheng H."/>
            <person name="Zhang Y."/>
            <person name="Zhao M."/>
            <person name="Hao Q."/>
            <person name="McDermott J."/>
            <person name="Samudrala R."/>
            <person name="Kristiansen K."/>
            <person name="Wong G.K.-S."/>
        </authorList>
    </citation>
    <scope>NUCLEOTIDE SEQUENCE</scope>
</reference>
<proteinExistence type="predicted"/>
<accession>B9FDP3</accession>
<evidence type="ECO:0000313" key="1">
    <source>
        <dbReference type="EMBL" id="EEE60510.1"/>
    </source>
</evidence>
<organism evidence="1">
    <name type="scientific">Oryza sativa subsp. japonica</name>
    <name type="common">Rice</name>
    <dbReference type="NCBI Taxonomy" id="39947"/>
    <lineage>
        <taxon>Eukaryota</taxon>
        <taxon>Viridiplantae</taxon>
        <taxon>Streptophyta</taxon>
        <taxon>Embryophyta</taxon>
        <taxon>Tracheophyta</taxon>
        <taxon>Spermatophyta</taxon>
        <taxon>Magnoliopsida</taxon>
        <taxon>Liliopsida</taxon>
        <taxon>Poales</taxon>
        <taxon>Poaceae</taxon>
        <taxon>BOP clade</taxon>
        <taxon>Oryzoideae</taxon>
        <taxon>Oryzeae</taxon>
        <taxon>Oryzinae</taxon>
        <taxon>Oryza</taxon>
        <taxon>Oryza sativa</taxon>
    </lineage>
</organism>
<reference evidence="1" key="1">
    <citation type="journal article" date="2005" name="PLoS Biol.">
        <title>The genomes of Oryza sativa: a history of duplications.</title>
        <authorList>
            <person name="Yu J."/>
            <person name="Wang J."/>
            <person name="Lin W."/>
            <person name="Li S."/>
            <person name="Li H."/>
            <person name="Zhou J."/>
            <person name="Ni P."/>
            <person name="Dong W."/>
            <person name="Hu S."/>
            <person name="Zeng C."/>
            <person name="Zhang J."/>
            <person name="Zhang Y."/>
            <person name="Li R."/>
            <person name="Xu Z."/>
            <person name="Li S."/>
            <person name="Li X."/>
            <person name="Zheng H."/>
            <person name="Cong L."/>
            <person name="Lin L."/>
            <person name="Yin J."/>
            <person name="Geng J."/>
            <person name="Li G."/>
            <person name="Shi J."/>
            <person name="Liu J."/>
            <person name="Lv H."/>
            <person name="Li J."/>
            <person name="Wang J."/>
            <person name="Deng Y."/>
            <person name="Ran L."/>
            <person name="Shi X."/>
            <person name="Wang X."/>
            <person name="Wu Q."/>
            <person name="Li C."/>
            <person name="Ren X."/>
            <person name="Wang J."/>
            <person name="Wang X."/>
            <person name="Li D."/>
            <person name="Liu D."/>
            <person name="Zhang X."/>
            <person name="Ji Z."/>
            <person name="Zhao W."/>
            <person name="Sun Y."/>
            <person name="Zhang Z."/>
            <person name="Bao J."/>
            <person name="Han Y."/>
            <person name="Dong L."/>
            <person name="Ji J."/>
            <person name="Chen P."/>
            <person name="Wu S."/>
            <person name="Liu J."/>
            <person name="Xiao Y."/>
            <person name="Bu D."/>
            <person name="Tan J."/>
            <person name="Yang L."/>
            <person name="Ye C."/>
            <person name="Zhang J."/>
            <person name="Xu J."/>
            <person name="Zhou Y."/>
            <person name="Yu Y."/>
            <person name="Zhang B."/>
            <person name="Zhuang S."/>
            <person name="Wei H."/>
            <person name="Liu B."/>
            <person name="Lei M."/>
            <person name="Yu H."/>
            <person name="Li Y."/>
            <person name="Xu H."/>
            <person name="Wei S."/>
            <person name="He X."/>
            <person name="Fang L."/>
            <person name="Zhang Z."/>
            <person name="Zhang Y."/>
            <person name="Huang X."/>
            <person name="Su Z."/>
            <person name="Tong W."/>
            <person name="Li J."/>
            <person name="Tong Z."/>
            <person name="Li S."/>
            <person name="Ye J."/>
            <person name="Wang L."/>
            <person name="Fang L."/>
            <person name="Lei T."/>
            <person name="Chen C."/>
            <person name="Chen H."/>
            <person name="Xu Z."/>
            <person name="Li H."/>
            <person name="Huang H."/>
            <person name="Zhang F."/>
            <person name="Xu H."/>
            <person name="Li N."/>
            <person name="Zhao C."/>
            <person name="Li S."/>
            <person name="Dong L."/>
            <person name="Huang Y."/>
            <person name="Li L."/>
            <person name="Xi Y."/>
            <person name="Qi Q."/>
            <person name="Li W."/>
            <person name="Zhang B."/>
            <person name="Hu W."/>
            <person name="Zhang Y."/>
            <person name="Tian X."/>
            <person name="Jiao Y."/>
            <person name="Liang X."/>
            <person name="Jin J."/>
            <person name="Gao L."/>
            <person name="Zheng W."/>
            <person name="Hao B."/>
            <person name="Liu S."/>
            <person name="Wang W."/>
            <person name="Yuan L."/>
            <person name="Cao M."/>
            <person name="McDermott J."/>
            <person name="Samudrala R."/>
            <person name="Wang J."/>
            <person name="Wong G.K."/>
            <person name="Yang H."/>
        </authorList>
    </citation>
    <scope>NUCLEOTIDE SEQUENCE [LARGE SCALE GENOMIC DNA]</scope>
</reference>
<dbReference type="Proteomes" id="UP000007752">
    <property type="component" value="Chromosome 4"/>
</dbReference>
<dbReference type="AlphaFoldDB" id="B9FDP3"/>
<gene>
    <name evidence="1" type="ORF">OsJ_13821</name>
</gene>